<gene>
    <name evidence="1" type="ORF">HHI36_003031</name>
</gene>
<dbReference type="AlphaFoldDB" id="A0ABD2PCV3"/>
<protein>
    <submittedName>
        <fullName evidence="1">Uncharacterized protein</fullName>
    </submittedName>
</protein>
<reference evidence="1 2" key="1">
    <citation type="journal article" date="2021" name="BMC Biol.">
        <title>Horizontally acquired antibacterial genes associated with adaptive radiation of ladybird beetles.</title>
        <authorList>
            <person name="Li H.S."/>
            <person name="Tang X.F."/>
            <person name="Huang Y.H."/>
            <person name="Xu Z.Y."/>
            <person name="Chen M.L."/>
            <person name="Du X.Y."/>
            <person name="Qiu B.Y."/>
            <person name="Chen P.T."/>
            <person name="Zhang W."/>
            <person name="Slipinski A."/>
            <person name="Escalona H.E."/>
            <person name="Waterhouse R.M."/>
            <person name="Zwick A."/>
            <person name="Pang H."/>
        </authorList>
    </citation>
    <scope>NUCLEOTIDE SEQUENCE [LARGE SCALE GENOMIC DNA]</scope>
    <source>
        <strain evidence="1">SYSU2018</strain>
    </source>
</reference>
<keyword evidence="2" id="KW-1185">Reference proteome</keyword>
<name>A0ABD2PCV3_9CUCU</name>
<sequence>MEIIFNSNGQDSLIKDEDVSADRFRRYIIESISELSIDDESQLVDESLVVADDQFREFSRMDLEELSLILNELDRKGGYQVLDNIFIKETQELKMSVLLPLPEVVNSNKLNDLRPIITLPTIEKILVRFVYEQLN</sequence>
<dbReference type="EMBL" id="JABFTP020000185">
    <property type="protein sequence ID" value="KAL3288593.1"/>
    <property type="molecule type" value="Genomic_DNA"/>
</dbReference>
<accession>A0ABD2PCV3</accession>
<evidence type="ECO:0000313" key="2">
    <source>
        <dbReference type="Proteomes" id="UP001516400"/>
    </source>
</evidence>
<organism evidence="1 2">
    <name type="scientific">Cryptolaemus montrouzieri</name>
    <dbReference type="NCBI Taxonomy" id="559131"/>
    <lineage>
        <taxon>Eukaryota</taxon>
        <taxon>Metazoa</taxon>
        <taxon>Ecdysozoa</taxon>
        <taxon>Arthropoda</taxon>
        <taxon>Hexapoda</taxon>
        <taxon>Insecta</taxon>
        <taxon>Pterygota</taxon>
        <taxon>Neoptera</taxon>
        <taxon>Endopterygota</taxon>
        <taxon>Coleoptera</taxon>
        <taxon>Polyphaga</taxon>
        <taxon>Cucujiformia</taxon>
        <taxon>Coccinelloidea</taxon>
        <taxon>Coccinellidae</taxon>
        <taxon>Scymninae</taxon>
        <taxon>Scymnini</taxon>
        <taxon>Cryptolaemus</taxon>
    </lineage>
</organism>
<dbReference type="Proteomes" id="UP001516400">
    <property type="component" value="Unassembled WGS sequence"/>
</dbReference>
<comment type="caution">
    <text evidence="1">The sequence shown here is derived from an EMBL/GenBank/DDBJ whole genome shotgun (WGS) entry which is preliminary data.</text>
</comment>
<evidence type="ECO:0000313" key="1">
    <source>
        <dbReference type="EMBL" id="KAL3288593.1"/>
    </source>
</evidence>
<proteinExistence type="predicted"/>